<accession>A0ABV5M0H2</accession>
<sequence>MLVALTLTACDPVNAGTEPGGNASSAGKPSAANGTPTGRPPSPSAAAANSAVPKSYEHDLDVAFATVVEFWKERFAEDGRTFRPVSRIVPYTSGNGPKCGQEKLGARNAAYCGGGPNDFIGYDTAWLRTQWQQIGDTFVYFLVGHEYAHAAQLQLDLSSSYTIQHELQADCFAGAYLGTSVDEHRLTLDDGDLEELFNGIATVGDGEGVGWLDAGAHGAALERRAAFFAGYFTSAGTCTTKF</sequence>
<dbReference type="InterPro" id="IPR007343">
    <property type="entry name" value="Uncharacterised_pept_Zn_put"/>
</dbReference>
<comment type="caution">
    <text evidence="2">The sequence shown here is derived from an EMBL/GenBank/DDBJ whole genome shotgun (WGS) entry which is preliminary data.</text>
</comment>
<keyword evidence="3" id="KW-1185">Reference proteome</keyword>
<dbReference type="RefSeq" id="WP_223101055.1">
    <property type="nucleotide sequence ID" value="NZ_CP061913.1"/>
</dbReference>
<proteinExistence type="predicted"/>
<evidence type="ECO:0000256" key="1">
    <source>
        <dbReference type="SAM" id="MobiDB-lite"/>
    </source>
</evidence>
<dbReference type="EMBL" id="JBHMCA010000014">
    <property type="protein sequence ID" value="MFB9442326.1"/>
    <property type="molecule type" value="Genomic_DNA"/>
</dbReference>
<name>A0ABV5M0H2_9ACTN</name>
<gene>
    <name evidence="2" type="ORF">ACFFTR_04395</name>
</gene>
<feature type="compositionally biased region" description="Polar residues" evidence="1">
    <location>
        <begin position="22"/>
        <end position="36"/>
    </location>
</feature>
<evidence type="ECO:0000313" key="3">
    <source>
        <dbReference type="Proteomes" id="UP001589608"/>
    </source>
</evidence>
<organism evidence="2 3">
    <name type="scientific">Dactylosporangium vinaceum</name>
    <dbReference type="NCBI Taxonomy" id="53362"/>
    <lineage>
        <taxon>Bacteria</taxon>
        <taxon>Bacillati</taxon>
        <taxon>Actinomycetota</taxon>
        <taxon>Actinomycetes</taxon>
        <taxon>Micromonosporales</taxon>
        <taxon>Micromonosporaceae</taxon>
        <taxon>Dactylosporangium</taxon>
    </lineage>
</organism>
<feature type="region of interest" description="Disordered" evidence="1">
    <location>
        <begin position="13"/>
        <end position="50"/>
    </location>
</feature>
<protein>
    <submittedName>
        <fullName evidence="2">Neutral zinc metallopeptidase</fullName>
    </submittedName>
</protein>
<dbReference type="Pfam" id="PF04228">
    <property type="entry name" value="Zn_peptidase"/>
    <property type="match status" value="1"/>
</dbReference>
<dbReference type="Proteomes" id="UP001589608">
    <property type="component" value="Unassembled WGS sequence"/>
</dbReference>
<evidence type="ECO:0000313" key="2">
    <source>
        <dbReference type="EMBL" id="MFB9442326.1"/>
    </source>
</evidence>
<reference evidence="2 3" key="1">
    <citation type="submission" date="2024-09" db="EMBL/GenBank/DDBJ databases">
        <authorList>
            <person name="Sun Q."/>
            <person name="Mori K."/>
        </authorList>
    </citation>
    <scope>NUCLEOTIDE SEQUENCE [LARGE SCALE GENOMIC DNA]</scope>
    <source>
        <strain evidence="2 3">JCM 3307</strain>
    </source>
</reference>